<gene>
    <name evidence="2" type="ORF">IBL26_04480</name>
</gene>
<proteinExistence type="predicted"/>
<sequence>MFKHTTILATAAMGLFMATASLAQAQPSQPSQAFQQAELAELSAAKRAEVQQRATGTNNVREVLETMLLNNLQLRYPANRIVALDFGRGAVAYAVTDGSVRVATFNKSTLVVND</sequence>
<name>A0ABR7RI94_9PROT</name>
<feature type="signal peptide" evidence="1">
    <location>
        <begin position="1"/>
        <end position="25"/>
    </location>
</feature>
<reference evidence="2 3" key="1">
    <citation type="journal article" date="2013" name="Int. J. Syst. Evol. Microbiol.">
        <title>Roseomonas aerophila sp. nov., isolated from air.</title>
        <authorList>
            <person name="Kim S.J."/>
            <person name="Weon H.Y."/>
            <person name="Ahn J.H."/>
            <person name="Hong S.B."/>
            <person name="Seok S.J."/>
            <person name="Whang K.S."/>
            <person name="Kwon S.W."/>
        </authorList>
    </citation>
    <scope>NUCLEOTIDE SEQUENCE [LARGE SCALE GENOMIC DNA]</scope>
    <source>
        <strain evidence="2 3">NBRC 108923</strain>
    </source>
</reference>
<evidence type="ECO:0000313" key="2">
    <source>
        <dbReference type="EMBL" id="MBC9206081.1"/>
    </source>
</evidence>
<comment type="caution">
    <text evidence="2">The sequence shown here is derived from an EMBL/GenBank/DDBJ whole genome shotgun (WGS) entry which is preliminary data.</text>
</comment>
<evidence type="ECO:0000256" key="1">
    <source>
        <dbReference type="SAM" id="SignalP"/>
    </source>
</evidence>
<evidence type="ECO:0000313" key="3">
    <source>
        <dbReference type="Proteomes" id="UP000626026"/>
    </source>
</evidence>
<dbReference type="RefSeq" id="WP_187783263.1">
    <property type="nucleotide sequence ID" value="NZ_JACTVA010000005.1"/>
</dbReference>
<organism evidence="2 3">
    <name type="scientific">Teichococcus aerophilus</name>
    <dbReference type="NCBI Taxonomy" id="1224513"/>
    <lineage>
        <taxon>Bacteria</taxon>
        <taxon>Pseudomonadati</taxon>
        <taxon>Pseudomonadota</taxon>
        <taxon>Alphaproteobacteria</taxon>
        <taxon>Acetobacterales</taxon>
        <taxon>Roseomonadaceae</taxon>
        <taxon>Roseomonas</taxon>
    </lineage>
</organism>
<accession>A0ABR7RI94</accession>
<feature type="chain" id="PRO_5045242957" evidence="1">
    <location>
        <begin position="26"/>
        <end position="114"/>
    </location>
</feature>
<keyword evidence="3" id="KW-1185">Reference proteome</keyword>
<protein>
    <submittedName>
        <fullName evidence="2">Uncharacterized protein</fullName>
    </submittedName>
</protein>
<keyword evidence="1" id="KW-0732">Signal</keyword>
<dbReference type="EMBL" id="JACTVA010000005">
    <property type="protein sequence ID" value="MBC9206081.1"/>
    <property type="molecule type" value="Genomic_DNA"/>
</dbReference>
<dbReference type="Proteomes" id="UP000626026">
    <property type="component" value="Unassembled WGS sequence"/>
</dbReference>